<dbReference type="InterPro" id="IPR011009">
    <property type="entry name" value="Kinase-like_dom_sf"/>
</dbReference>
<comment type="caution">
    <text evidence="2">The sequence shown here is derived from an EMBL/GenBank/DDBJ whole genome shotgun (WGS) entry which is preliminary data.</text>
</comment>
<accession>A0ABV4R550</accession>
<protein>
    <submittedName>
        <fullName evidence="2">Aminoglycoside phosphotransferase family protein</fullName>
        <ecNumber evidence="2">2.7.1.-</ecNumber>
    </submittedName>
</protein>
<evidence type="ECO:0000313" key="2">
    <source>
        <dbReference type="EMBL" id="MFA1558035.1"/>
    </source>
</evidence>
<keyword evidence="3" id="KW-1185">Reference proteome</keyword>
<gene>
    <name evidence="2" type="ORF">SM436_30495</name>
</gene>
<dbReference type="Pfam" id="PF01636">
    <property type="entry name" value="APH"/>
    <property type="match status" value="1"/>
</dbReference>
<evidence type="ECO:0000259" key="1">
    <source>
        <dbReference type="Pfam" id="PF01636"/>
    </source>
</evidence>
<dbReference type="Gene3D" id="3.90.1200.10">
    <property type="match status" value="1"/>
</dbReference>
<dbReference type="InterPro" id="IPR002575">
    <property type="entry name" value="Aminoglycoside_PTrfase"/>
</dbReference>
<dbReference type="GO" id="GO:0016740">
    <property type="term" value="F:transferase activity"/>
    <property type="evidence" value="ECO:0007669"/>
    <property type="project" value="UniProtKB-KW"/>
</dbReference>
<feature type="domain" description="Aminoglycoside phosphotransferase" evidence="1">
    <location>
        <begin position="43"/>
        <end position="257"/>
    </location>
</feature>
<dbReference type="EMBL" id="JAXCEH010000026">
    <property type="protein sequence ID" value="MFA1558035.1"/>
    <property type="molecule type" value="Genomic_DNA"/>
</dbReference>
<reference evidence="2 3" key="1">
    <citation type="submission" date="2023-11" db="EMBL/GenBank/DDBJ databases">
        <title>Actinomadura monticuli sp. nov., isolated from volcanic ash.</title>
        <authorList>
            <person name="Lee S.D."/>
            <person name="Yang H."/>
            <person name="Kim I.S."/>
        </authorList>
    </citation>
    <scope>NUCLEOTIDE SEQUENCE [LARGE SCALE GENOMIC DNA]</scope>
    <source>
        <strain evidence="2 3">DSM 45346</strain>
    </source>
</reference>
<dbReference type="EC" id="2.7.1.-" evidence="2"/>
<proteinExistence type="predicted"/>
<keyword evidence="2" id="KW-0808">Transferase</keyword>
<sequence>MLAEMPNRLTGATNLRERAHQILDEVCNRVGLDPTGAELLRLRSNAVFKLRAPIIARIATAPTAVERLPAVLAVTRWLADRGFPTIRPADDITGQPMNVDGAAITFWHYIPTASTPATTADLGRLLHALHTGPTPPLRLRTLVDPLASIRATVQHQPGVLDHDDQRWLRDRIADLTDAWHALPFREPPTLLHGDAWIDNLLRHEDGHVLLSDWDSVALGPREWDLVHSYHGQRRFGLSPADVNDFATAYGYDLREWSGYETLMQIRDTYAIGIHIRNAPGAPFSCRELSHRLSCLRVGDTRTRWHMKENNNL</sequence>
<dbReference type="RefSeq" id="WP_371944913.1">
    <property type="nucleotide sequence ID" value="NZ_JAXCEH010000026.1"/>
</dbReference>
<dbReference type="SUPFAM" id="SSF56112">
    <property type="entry name" value="Protein kinase-like (PK-like)"/>
    <property type="match status" value="1"/>
</dbReference>
<dbReference type="Proteomes" id="UP001569904">
    <property type="component" value="Unassembled WGS sequence"/>
</dbReference>
<organism evidence="2 3">
    <name type="scientific">Actinomadura chokoriensis</name>
    <dbReference type="NCBI Taxonomy" id="454156"/>
    <lineage>
        <taxon>Bacteria</taxon>
        <taxon>Bacillati</taxon>
        <taxon>Actinomycetota</taxon>
        <taxon>Actinomycetes</taxon>
        <taxon>Streptosporangiales</taxon>
        <taxon>Thermomonosporaceae</taxon>
        <taxon>Actinomadura</taxon>
    </lineage>
</organism>
<name>A0ABV4R550_9ACTN</name>
<evidence type="ECO:0000313" key="3">
    <source>
        <dbReference type="Proteomes" id="UP001569904"/>
    </source>
</evidence>